<keyword evidence="2" id="KW-1133">Transmembrane helix</keyword>
<accession>A0A7L5BTW5</accession>
<feature type="compositionally biased region" description="Low complexity" evidence="1">
    <location>
        <begin position="21"/>
        <end position="30"/>
    </location>
</feature>
<evidence type="ECO:0000313" key="3">
    <source>
        <dbReference type="EMBL" id="QIE54962.1"/>
    </source>
</evidence>
<proteinExistence type="predicted"/>
<evidence type="ECO:0000313" key="4">
    <source>
        <dbReference type="Proteomes" id="UP000503336"/>
    </source>
</evidence>
<dbReference type="AlphaFoldDB" id="A0A7L5BTW5"/>
<feature type="region of interest" description="Disordered" evidence="1">
    <location>
        <begin position="14"/>
        <end position="38"/>
    </location>
</feature>
<keyword evidence="4" id="KW-1185">Reference proteome</keyword>
<sequence length="108" mass="11570">MSADVHILYGEHGGASSADMGDPLGMPALDGGDGGGGGMEARVKHLEDDVSEIKSDMKSMRSDMTDIKVILARIESELSHKVSYTWMAIFFIGIASLILREQIMEAIG</sequence>
<dbReference type="EMBL" id="CP049056">
    <property type="protein sequence ID" value="QIE54962.1"/>
    <property type="molecule type" value="Genomic_DNA"/>
</dbReference>
<keyword evidence="2" id="KW-0472">Membrane</keyword>
<dbReference type="Gene3D" id="1.20.5.190">
    <property type="match status" value="1"/>
</dbReference>
<organism evidence="3 4">
    <name type="scientific">Pikeienuella piscinae</name>
    <dbReference type="NCBI Taxonomy" id="2748098"/>
    <lineage>
        <taxon>Bacteria</taxon>
        <taxon>Pseudomonadati</taxon>
        <taxon>Pseudomonadota</taxon>
        <taxon>Alphaproteobacteria</taxon>
        <taxon>Rhodobacterales</taxon>
        <taxon>Paracoccaceae</taxon>
        <taxon>Pikeienuella</taxon>
    </lineage>
</organism>
<evidence type="ECO:0000256" key="1">
    <source>
        <dbReference type="SAM" id="MobiDB-lite"/>
    </source>
</evidence>
<gene>
    <name evidence="3" type="ORF">G5B40_05550</name>
</gene>
<dbReference type="KEGG" id="hdh:G5B40_05550"/>
<feature type="transmembrane region" description="Helical" evidence="2">
    <location>
        <begin position="82"/>
        <end position="99"/>
    </location>
</feature>
<evidence type="ECO:0000256" key="2">
    <source>
        <dbReference type="SAM" id="Phobius"/>
    </source>
</evidence>
<protein>
    <submittedName>
        <fullName evidence="3">Uncharacterized protein</fullName>
    </submittedName>
</protein>
<reference evidence="3 4" key="1">
    <citation type="submission" date="2020-02" db="EMBL/GenBank/DDBJ databases">
        <title>complete genome sequence of Rhodobacteraceae bacterium.</title>
        <authorList>
            <person name="Park J."/>
            <person name="Kim Y.-S."/>
            <person name="Kim K.-H."/>
        </authorList>
    </citation>
    <scope>NUCLEOTIDE SEQUENCE [LARGE SCALE GENOMIC DNA]</scope>
    <source>
        <strain evidence="3 4">RR4-56</strain>
    </source>
</reference>
<dbReference type="Proteomes" id="UP000503336">
    <property type="component" value="Chromosome"/>
</dbReference>
<dbReference type="RefSeq" id="WP_165096062.1">
    <property type="nucleotide sequence ID" value="NZ_CP049056.1"/>
</dbReference>
<name>A0A7L5BTW5_9RHOB</name>
<keyword evidence="2" id="KW-0812">Transmembrane</keyword>